<proteinExistence type="predicted"/>
<organism evidence="3 5">
    <name type="scientific">Levilactobacillus namurensis</name>
    <dbReference type="NCBI Taxonomy" id="380393"/>
    <lineage>
        <taxon>Bacteria</taxon>
        <taxon>Bacillati</taxon>
        <taxon>Bacillota</taxon>
        <taxon>Bacilli</taxon>
        <taxon>Lactobacillales</taxon>
        <taxon>Lactobacillaceae</taxon>
        <taxon>Levilactobacillus</taxon>
    </lineage>
</organism>
<name>A0AAW8WA17_9LACO</name>
<gene>
    <name evidence="2" type="ORF">RI532_12105</name>
    <name evidence="3" type="ORF">RI532_13065</name>
    <name evidence="4" type="ORF">RI532_14510</name>
</gene>
<dbReference type="EMBL" id="JAVLAM010000005">
    <property type="protein sequence ID" value="MDT7015305.1"/>
    <property type="molecule type" value="Genomic_DNA"/>
</dbReference>
<evidence type="ECO:0000256" key="1">
    <source>
        <dbReference type="SAM" id="MobiDB-lite"/>
    </source>
</evidence>
<evidence type="ECO:0000313" key="3">
    <source>
        <dbReference type="EMBL" id="MDT7015305.1"/>
    </source>
</evidence>
<feature type="region of interest" description="Disordered" evidence="1">
    <location>
        <begin position="36"/>
        <end position="64"/>
    </location>
</feature>
<sequence>MIKISDKVVTAILSAISAIAVGYVPVWVARINAGHPPTKSDEIRQLKEENARLKEENKKIERTR</sequence>
<evidence type="ECO:0000313" key="2">
    <source>
        <dbReference type="EMBL" id="MDT7015126.1"/>
    </source>
</evidence>
<protein>
    <recommendedName>
        <fullName evidence="6">TMhelix containing protein</fullName>
    </recommendedName>
</protein>
<evidence type="ECO:0000313" key="4">
    <source>
        <dbReference type="EMBL" id="MDT7015567.1"/>
    </source>
</evidence>
<reference evidence="3" key="1">
    <citation type="submission" date="2023-08" db="EMBL/GenBank/DDBJ databases">
        <authorList>
            <person name="Page C.A."/>
            <person name="Perez-Diaz I.M."/>
        </authorList>
    </citation>
    <scope>NUCLEOTIDE SEQUENCE</scope>
    <source>
        <strain evidence="3">3.8.38</strain>
    </source>
</reference>
<accession>A0AAW8WA17</accession>
<dbReference type="EMBL" id="JAVLAM010000012">
    <property type="protein sequence ID" value="MDT7015567.1"/>
    <property type="molecule type" value="Genomic_DNA"/>
</dbReference>
<dbReference type="EMBL" id="JAVLAM010000001">
    <property type="protein sequence ID" value="MDT7015126.1"/>
    <property type="molecule type" value="Genomic_DNA"/>
</dbReference>
<dbReference type="Proteomes" id="UP001254075">
    <property type="component" value="Unassembled WGS sequence"/>
</dbReference>
<evidence type="ECO:0000313" key="5">
    <source>
        <dbReference type="Proteomes" id="UP001254075"/>
    </source>
</evidence>
<comment type="caution">
    <text evidence="3">The sequence shown here is derived from an EMBL/GenBank/DDBJ whole genome shotgun (WGS) entry which is preliminary data.</text>
</comment>
<evidence type="ECO:0008006" key="6">
    <source>
        <dbReference type="Google" id="ProtNLM"/>
    </source>
</evidence>
<dbReference type="AlphaFoldDB" id="A0AAW8WA17"/>
<feature type="compositionally biased region" description="Basic and acidic residues" evidence="1">
    <location>
        <begin position="38"/>
        <end position="64"/>
    </location>
</feature>